<dbReference type="InterPro" id="IPR001357">
    <property type="entry name" value="BRCT_dom"/>
</dbReference>
<name>A0AAD3DAQ8_9STRA</name>
<feature type="region of interest" description="Disordered" evidence="2">
    <location>
        <begin position="221"/>
        <end position="585"/>
    </location>
</feature>
<reference evidence="4 5" key="1">
    <citation type="journal article" date="2021" name="Sci. Rep.">
        <title>The genome of the diatom Chaetoceros tenuissimus carries an ancient integrated fragment of an extant virus.</title>
        <authorList>
            <person name="Hongo Y."/>
            <person name="Kimura K."/>
            <person name="Takaki Y."/>
            <person name="Yoshida Y."/>
            <person name="Baba S."/>
            <person name="Kobayashi G."/>
            <person name="Nagasaki K."/>
            <person name="Hano T."/>
            <person name="Tomaru Y."/>
        </authorList>
    </citation>
    <scope>NUCLEOTIDE SEQUENCE [LARGE SCALE GENOMIC DNA]</scope>
    <source>
        <strain evidence="4 5">NIES-3715</strain>
    </source>
</reference>
<feature type="region of interest" description="Disordered" evidence="2">
    <location>
        <begin position="954"/>
        <end position="1005"/>
    </location>
</feature>
<feature type="compositionally biased region" description="Polar residues" evidence="2">
    <location>
        <begin position="334"/>
        <end position="343"/>
    </location>
</feature>
<sequence>MDQSIHSHEDAMSSTKETGSITDRIDSGVLRSKDVQFDDQHTFINQDSFDEDSDQGYDDMFTQDHAENSFTFGSEAGLFTQAAEDSQEFEDSDNDDDLEMKENHASLEICDDESNKTKDYDRDGVQEQEYETKDTKLVDNSTELDSEMQDDESESQRNENEVESVKTGFTEESSNDRVSQDLNINDDMYESNASNVECTMATAIYESSLNDTQIMETALEEEEDKTGFTMEDEDKTQSMDVHTPNKALDDEEKTGFTLEDEEKTHSMDVQSPMVGSKNDDEQQNRPIGDEENRFNHSESLQSGFTENSQSQSHNENMVDNPIEEMESKIENEKFQVSQSNAKSQSEEVETNEEKKDEDDAKNYNHESVNVSIPPIYTGDTQSLPSQFPLTLDAEEKTAESLAEPKSMIETKSGDATGDAIVEENESRNEDEEHLSSPKPQQTPPKDVSQRQSLSNSSTKSLMDDSFCAGSTQKISPLTTEANSYKNSLSESIAKDKSLVNLSEEMEASKDANVEPESIAMKPQDSEKTEMKSDDDNDDDDDDDDNNCKVVLSSSQDKEKDERETPHASIPPIAINPTASPDYLSYPQDYLKESSIKEKEIESLSITPQSQILLEPSMIRKGLVQQSIIDKVDSMKPRKATRETEDIENSSDEEEENECPQTKNESVDGQKEAALNFSPKKKVFACTSKDDGWIDSNRMKRKSSNNLQHFNVKKNTQEFQEDIDDDDDDSFDERQSRRSGTHASSSPCLTDTQQDDFDVKITSNHAMTEAASSPVNVNTSIQRKSLHNESSSSDESDSDSDVDDDLPLNSLIQSTRKVCRERRATKTPPPRQQKKLQSDIESESSKDEMEFEDPKTAVSQSQSTKDVKSQLRKLQHLDVQALTAKILKSPLLEGAELKAEVDELKRENKKLKKEASDLKKQLSTANAKLKDKNSIIASLTAKLDELQPLIDAVQQLQMPKSKSKKNISKSSPQNHSKKKKSKQDEALSIEKGKKSNLETPKSKKTIEVKANQKEAVKNVVTASISKKTKVRNVRGNMTFSNLWKILRTEFGWKYRNGPMPYLQVYVPPDGSVAIGARVGVDFYEADDLIWKKAEELGIIEEQCTESQELREEAYLKELEAFQNDESSDDDDEIHSNATKVTDQVVVTKRDVATNDVGIQNEDSSSDEDEFDNEKLYGKLGTMTELSLVNASLLIKDFIEIGPKSHFRRDLFNPLWNILSQGQASVKKEIAWSYCKSKKSKGAGMLGRDYWFVPPFSKGADGDYNIDYFTTEEEVVAHIIKEVKGYSSFVKTYEIDVNALEYIEVKLSRSIEEALPYDDVKSTSPNQNRQRQEILTPENSRKRKVASASVKVSAEKGSESKSSTKTNMRGVVAEKVSQKGKKKQKSPLQSPAKARVSVPQLELTYSPNRKRIATPGSSRKSTPNTKNTSTSPKAFSQKTMEGAEILMQLNKSLSEDSVYENIATTSGVKELLKFRRRTLKKRNAPETPRTSPSSRKRVKVSPSEMCHMTQNEDDSQEIIYRSPRNTKTGDKNALPLKGLTFFGSGLTEKVKKHVSSLGGTFINDISEKHVDADKVQDKLFFLSDVKSRRTHKYILACSLGVPMLHYRWIEEMKESYERKRKEGGTVISAFNSELYKKYRLPLGLSNSSGLFHLQRARLARKWVKATNENGTAIFSGLNMILALEQSDAEKKWANILRVSGANILHARDVDKKDTKLNIILVDSINMPPHVTAMPSRVSKVLNKASSSQPNALILDLSWVTQCIVRRKLIDTDEDKRFKVNMSLLHSVKEGNEIEIFSMKVKKSAGLTRFEVGDSVSFARNGDECEGRIVSISHNMQTRKNTVEVKVLERHDEYKLMDGGQGTYSVKISSDDLQGQIVILNGKDFEEVAWSQDSNVFLQMKT</sequence>
<evidence type="ECO:0000313" key="5">
    <source>
        <dbReference type="Proteomes" id="UP001054902"/>
    </source>
</evidence>
<feature type="region of interest" description="Disordered" evidence="2">
    <location>
        <begin position="1475"/>
        <end position="1502"/>
    </location>
</feature>
<gene>
    <name evidence="4" type="ORF">CTEN210_17538</name>
</gene>
<feature type="compositionally biased region" description="Basic and acidic residues" evidence="2">
    <location>
        <begin position="629"/>
        <end position="643"/>
    </location>
</feature>
<evidence type="ECO:0000313" key="4">
    <source>
        <dbReference type="EMBL" id="GFH61062.1"/>
    </source>
</evidence>
<feature type="region of interest" description="Disordered" evidence="2">
    <location>
        <begin position="42"/>
        <end position="182"/>
    </location>
</feature>
<feature type="compositionally biased region" description="Acidic residues" evidence="2">
    <location>
        <begin position="644"/>
        <end position="657"/>
    </location>
</feature>
<comment type="caution">
    <text evidence="4">The sequence shown here is derived from an EMBL/GenBank/DDBJ whole genome shotgun (WGS) entry which is preliminary data.</text>
</comment>
<feature type="compositionally biased region" description="Acidic residues" evidence="2">
    <location>
        <begin position="534"/>
        <end position="544"/>
    </location>
</feature>
<dbReference type="Pfam" id="PF18428">
    <property type="entry name" value="BRCT_3"/>
    <property type="match status" value="1"/>
</dbReference>
<dbReference type="GO" id="GO:0003682">
    <property type="term" value="F:chromatin binding"/>
    <property type="evidence" value="ECO:0007669"/>
    <property type="project" value="TreeGrafter"/>
</dbReference>
<feature type="compositionally biased region" description="Basic and acidic residues" evidence="2">
    <location>
        <begin position="113"/>
        <end position="137"/>
    </location>
</feature>
<keyword evidence="1" id="KW-0175">Coiled coil</keyword>
<feature type="compositionally biased region" description="Polar residues" evidence="2">
    <location>
        <begin position="378"/>
        <end position="388"/>
    </location>
</feature>
<protein>
    <recommendedName>
        <fullName evidence="3">BRCT domain-containing protein</fullName>
    </recommendedName>
</protein>
<feature type="compositionally biased region" description="Polar residues" evidence="2">
    <location>
        <begin position="760"/>
        <end position="782"/>
    </location>
</feature>
<feature type="coiled-coil region" evidence="1">
    <location>
        <begin position="893"/>
        <end position="931"/>
    </location>
</feature>
<feature type="region of interest" description="Disordered" evidence="2">
    <location>
        <begin position="626"/>
        <end position="675"/>
    </location>
</feature>
<dbReference type="PROSITE" id="PS50172">
    <property type="entry name" value="BRCT"/>
    <property type="match status" value="2"/>
</dbReference>
<feature type="compositionally biased region" description="Acidic residues" evidence="2">
    <location>
        <begin position="791"/>
        <end position="805"/>
    </location>
</feature>
<feature type="compositionally biased region" description="Basic and acidic residues" evidence="2">
    <location>
        <begin position="1"/>
        <end position="11"/>
    </location>
</feature>
<organism evidence="4 5">
    <name type="scientific">Chaetoceros tenuissimus</name>
    <dbReference type="NCBI Taxonomy" id="426638"/>
    <lineage>
        <taxon>Eukaryota</taxon>
        <taxon>Sar</taxon>
        <taxon>Stramenopiles</taxon>
        <taxon>Ochrophyta</taxon>
        <taxon>Bacillariophyta</taxon>
        <taxon>Coscinodiscophyceae</taxon>
        <taxon>Chaetocerotophycidae</taxon>
        <taxon>Chaetocerotales</taxon>
        <taxon>Chaetocerotaceae</taxon>
        <taxon>Chaetoceros</taxon>
    </lineage>
</organism>
<dbReference type="GO" id="GO:0019212">
    <property type="term" value="F:phosphatase inhibitor activity"/>
    <property type="evidence" value="ECO:0007669"/>
    <property type="project" value="TreeGrafter"/>
</dbReference>
<feature type="compositionally biased region" description="Acidic residues" evidence="2">
    <location>
        <begin position="221"/>
        <end position="234"/>
    </location>
</feature>
<dbReference type="Proteomes" id="UP001054902">
    <property type="component" value="Unassembled WGS sequence"/>
</dbReference>
<feature type="compositionally biased region" description="Polar residues" evidence="2">
    <location>
        <begin position="740"/>
        <end position="751"/>
    </location>
</feature>
<feature type="domain" description="BRCT" evidence="3">
    <location>
        <begin position="1529"/>
        <end position="1609"/>
    </location>
</feature>
<feature type="domain" description="BRCT" evidence="3">
    <location>
        <begin position="1667"/>
        <end position="1771"/>
    </location>
</feature>
<feature type="compositionally biased region" description="Polar residues" evidence="2">
    <location>
        <begin position="12"/>
        <end position="21"/>
    </location>
</feature>
<dbReference type="Gene3D" id="3.40.50.10190">
    <property type="entry name" value="BRCT domain"/>
    <property type="match status" value="2"/>
</dbReference>
<feature type="compositionally biased region" description="Acidic residues" evidence="2">
    <location>
        <begin position="85"/>
        <end position="99"/>
    </location>
</feature>
<feature type="compositionally biased region" description="Basic and acidic residues" evidence="2">
    <location>
        <begin position="154"/>
        <end position="164"/>
    </location>
</feature>
<feature type="compositionally biased region" description="Acidic residues" evidence="2">
    <location>
        <begin position="48"/>
        <end position="57"/>
    </location>
</feature>
<keyword evidence="5" id="KW-1185">Reference proteome</keyword>
<feature type="compositionally biased region" description="Polar residues" evidence="2">
    <location>
        <begin position="449"/>
        <end position="460"/>
    </location>
</feature>
<evidence type="ECO:0000256" key="2">
    <source>
        <dbReference type="SAM" id="MobiDB-lite"/>
    </source>
</evidence>
<feature type="compositionally biased region" description="Basic and acidic residues" evidence="2">
    <location>
        <begin position="842"/>
        <end position="854"/>
    </location>
</feature>
<feature type="compositionally biased region" description="Polar residues" evidence="2">
    <location>
        <begin position="297"/>
        <end position="317"/>
    </location>
</feature>
<dbReference type="GO" id="GO:0000122">
    <property type="term" value="P:negative regulation of transcription by RNA polymerase II"/>
    <property type="evidence" value="ECO:0007669"/>
    <property type="project" value="TreeGrafter"/>
</dbReference>
<feature type="compositionally biased region" description="Low complexity" evidence="2">
    <location>
        <begin position="1415"/>
        <end position="1431"/>
    </location>
</feature>
<feature type="compositionally biased region" description="Acidic residues" evidence="2">
    <location>
        <begin position="718"/>
        <end position="730"/>
    </location>
</feature>
<evidence type="ECO:0000256" key="1">
    <source>
        <dbReference type="SAM" id="Coils"/>
    </source>
</evidence>
<evidence type="ECO:0000259" key="3">
    <source>
        <dbReference type="PROSITE" id="PS50172"/>
    </source>
</evidence>
<dbReference type="GO" id="GO:0003714">
    <property type="term" value="F:transcription corepressor activity"/>
    <property type="evidence" value="ECO:0007669"/>
    <property type="project" value="TreeGrafter"/>
</dbReference>
<feature type="compositionally biased region" description="Acidic residues" evidence="2">
    <location>
        <begin position="420"/>
        <end position="432"/>
    </location>
</feature>
<feature type="compositionally biased region" description="Basic and acidic residues" evidence="2">
    <location>
        <begin position="981"/>
        <end position="1005"/>
    </location>
</feature>
<feature type="compositionally biased region" description="Basic and acidic residues" evidence="2">
    <location>
        <begin position="277"/>
        <end position="296"/>
    </location>
</feature>
<dbReference type="EMBL" id="BLLK01000069">
    <property type="protein sequence ID" value="GFH61062.1"/>
    <property type="molecule type" value="Genomic_DNA"/>
</dbReference>
<accession>A0AAD3DAQ8</accession>
<dbReference type="SUPFAM" id="SSF52113">
    <property type="entry name" value="BRCT domain"/>
    <property type="match status" value="2"/>
</dbReference>
<dbReference type="PANTHER" id="PTHR15111:SF0">
    <property type="entry name" value="UNCONVENTIONAL PREFOLDIN RPB5 INTERACTOR 1"/>
    <property type="match status" value="1"/>
</dbReference>
<feature type="region of interest" description="Disordered" evidence="2">
    <location>
        <begin position="1"/>
        <end position="27"/>
    </location>
</feature>
<feature type="region of interest" description="Disordered" evidence="2">
    <location>
        <begin position="1316"/>
        <end position="1433"/>
    </location>
</feature>
<feature type="compositionally biased region" description="Basic and acidic residues" evidence="2">
    <location>
        <begin position="351"/>
        <end position="364"/>
    </location>
</feature>
<dbReference type="InterPro" id="IPR052255">
    <property type="entry name" value="RNA_pol_II_subunit5-mediator"/>
</dbReference>
<feature type="compositionally biased region" description="Basic and acidic residues" evidence="2">
    <location>
        <begin position="523"/>
        <end position="533"/>
    </location>
</feature>
<feature type="region of interest" description="Disordered" evidence="2">
    <location>
        <begin position="690"/>
        <end position="868"/>
    </location>
</feature>
<dbReference type="InterPro" id="IPR036420">
    <property type="entry name" value="BRCT_dom_sf"/>
</dbReference>
<dbReference type="CDD" id="cd17724">
    <property type="entry name" value="BRCT_p53bp1_rpt2"/>
    <property type="match status" value="1"/>
</dbReference>
<dbReference type="PANTHER" id="PTHR15111">
    <property type="entry name" value="RNA POLYMERASE II SUBUNIT 5-MEDIATING PROTEIN NNX3"/>
    <property type="match status" value="1"/>
</dbReference>
<dbReference type="InterPro" id="IPR047250">
    <property type="entry name" value="BRCT_p53bp1-like_rpt2"/>
</dbReference>
<proteinExistence type="predicted"/>
<feature type="compositionally biased region" description="Basic and acidic residues" evidence="2">
    <location>
        <begin position="555"/>
        <end position="565"/>
    </location>
</feature>
<feature type="compositionally biased region" description="Acidic residues" evidence="2">
    <location>
        <begin position="142"/>
        <end position="153"/>
    </location>
</feature>
<feature type="compositionally biased region" description="Polar residues" evidence="2">
    <location>
        <begin position="468"/>
        <end position="490"/>
    </location>
</feature>